<evidence type="ECO:0000313" key="3">
    <source>
        <dbReference type="EMBL" id="SFL18641.1"/>
    </source>
</evidence>
<evidence type="ECO:0000313" key="4">
    <source>
        <dbReference type="Proteomes" id="UP000199598"/>
    </source>
</evidence>
<organism evidence="3 4">
    <name type="scientific">Pseudovibrio ascidiaceicola</name>
    <dbReference type="NCBI Taxonomy" id="285279"/>
    <lineage>
        <taxon>Bacteria</taxon>
        <taxon>Pseudomonadati</taxon>
        <taxon>Pseudomonadota</taxon>
        <taxon>Alphaproteobacteria</taxon>
        <taxon>Hyphomicrobiales</taxon>
        <taxon>Stappiaceae</taxon>
        <taxon>Pseudovibrio</taxon>
    </lineage>
</organism>
<dbReference type="RefSeq" id="WP_208860651.1">
    <property type="nucleotide sequence ID" value="NZ_FOSK01000020.1"/>
</dbReference>
<feature type="region of interest" description="Disordered" evidence="1">
    <location>
        <begin position="136"/>
        <end position="166"/>
    </location>
</feature>
<evidence type="ECO:0008006" key="5">
    <source>
        <dbReference type="Google" id="ProtNLM"/>
    </source>
</evidence>
<keyword evidence="2" id="KW-1133">Transmembrane helix</keyword>
<name>A0A1I4FPX1_9HYPH</name>
<evidence type="ECO:0000256" key="1">
    <source>
        <dbReference type="SAM" id="MobiDB-lite"/>
    </source>
</evidence>
<comment type="caution">
    <text evidence="3">The sequence shown here is derived from an EMBL/GenBank/DDBJ whole genome shotgun (WGS) entry which is preliminary data.</text>
</comment>
<sequence>MRLPHKINELRQKPEVLRERITVLAWGIAALSCVALAASAVQMPGKLASQQALYTQVTLPLPAPGPVTTTASIGSQTAQNAFQVYSDAPRNESQQGLQNSKELRIVREEIISLRRSVLRLTEQNRRLSSHVNALDEATAQETSKAETTSAPAKISVKPKQEPTTPIETLPAPELLQISAPIATVSPLPDIKLSEVGTLATIALPTTTDPETVASITKNAVPLDMPEFQKTPAAGKLRQSGTRRILRTSFAIELGNFEDTNLLESKWLKLKDNNPLLLGDLKTRISAAKVDGATKYTLTAGPFYNAADTAVVCARLAREKVNCMPTIFQ</sequence>
<feature type="transmembrane region" description="Helical" evidence="2">
    <location>
        <begin position="21"/>
        <end position="41"/>
    </location>
</feature>
<dbReference type="EMBL" id="FOSK01000020">
    <property type="protein sequence ID" value="SFL18641.1"/>
    <property type="molecule type" value="Genomic_DNA"/>
</dbReference>
<feature type="compositionally biased region" description="Polar residues" evidence="1">
    <location>
        <begin position="139"/>
        <end position="150"/>
    </location>
</feature>
<proteinExistence type="predicted"/>
<evidence type="ECO:0000256" key="2">
    <source>
        <dbReference type="SAM" id="Phobius"/>
    </source>
</evidence>
<keyword evidence="2" id="KW-0472">Membrane</keyword>
<reference evidence="3 4" key="1">
    <citation type="submission" date="2016-10" db="EMBL/GenBank/DDBJ databases">
        <authorList>
            <person name="Varghese N."/>
            <person name="Submissions S."/>
        </authorList>
    </citation>
    <scope>NUCLEOTIDE SEQUENCE [LARGE SCALE GENOMIC DNA]</scope>
    <source>
        <strain evidence="3 4">DSM 16392</strain>
    </source>
</reference>
<dbReference type="Proteomes" id="UP000199598">
    <property type="component" value="Unassembled WGS sequence"/>
</dbReference>
<gene>
    <name evidence="3" type="ORF">SAMN04488518_12012</name>
</gene>
<keyword evidence="2" id="KW-0812">Transmembrane</keyword>
<protein>
    <recommendedName>
        <fullName evidence="5">SPOR domain-containing protein</fullName>
    </recommendedName>
</protein>
<keyword evidence="4" id="KW-1185">Reference proteome</keyword>
<accession>A0A1I4FPX1</accession>
<dbReference type="PROSITE" id="PS51257">
    <property type="entry name" value="PROKAR_LIPOPROTEIN"/>
    <property type="match status" value="1"/>
</dbReference>